<evidence type="ECO:0000313" key="2">
    <source>
        <dbReference type="EMBL" id="VEL06964.1"/>
    </source>
</evidence>
<sequence>MDDSPLACTFDRPDRPICYWKEDPRDSGAVWRVGPPDSLLPTNFSRSMNSAICLRQVSSLAPSTISRKWRISSNSLSSANNIPMSARLWSPTIAVATLNSGFSESWKEENQLSSALSHLENADSVILCLKFAYRITLGQPTRRVSPDTQLPPKPISQLLSVLKHSSGFGPLVGYRLFVYHLDIFHMNQSHWTSLLKSIASNDWHQAHDDIGFPSYAAQLDCSFDARASEFGPTCLWQKDPRDSLAAFWQPVTSLPPKAKVQDNSLQTDSKAISIERQLSDSDSRILCLKQGSAGSSSINSSSSRRRLQQNSPEMRQANKASHRLSARLWSPEIASFDVATPLCLRFVYTIFPSVQATISSSSSSWPNEDITSRALYSLSLLKHSSGVFRCLFVGLQPISLVEGAFLPSFLWLLQVLLIIHLEHSSLRPADQPRLRSLTRTLRNITNRLDCTFDQGSFCLWKDDPRDVGASWTLQPARVIDIISPADPFIVGRDDGMLCMQPHELELANSLASEAAGENVDSTGHLLGESSFAVAQPMQDEGQDVLPPNRLSARLWSGNIHHLSSPSCLRLHYFLVGAHNLLSSENQRIHASPADCNFDHGHSCRWERDPRDGGSRWIVTDEGFPVPISDRQALASYALCLEAGVRNSKGQLDGGNGFEENEEEENKYEEEEESTNDLETEISGQLKNPSSHSFVSARLWSRNFRVPRACKAQSHACGARCLKFVYHLTLGGSGPMVASPQNVPTLAILRHSSG</sequence>
<gene>
    <name evidence="2" type="ORF">PXEA_LOCUS404</name>
</gene>
<feature type="compositionally biased region" description="Low complexity" evidence="1">
    <location>
        <begin position="292"/>
        <end position="302"/>
    </location>
</feature>
<evidence type="ECO:0000313" key="3">
    <source>
        <dbReference type="Proteomes" id="UP000784294"/>
    </source>
</evidence>
<comment type="caution">
    <text evidence="2">The sequence shown here is derived from an EMBL/GenBank/DDBJ whole genome shotgun (WGS) entry which is preliminary data.</text>
</comment>
<dbReference type="AlphaFoldDB" id="A0A3S4ZB12"/>
<protein>
    <recommendedName>
        <fullName evidence="4">MAM domain-containing protein</fullName>
    </recommendedName>
</protein>
<feature type="region of interest" description="Disordered" evidence="1">
    <location>
        <begin position="650"/>
        <end position="688"/>
    </location>
</feature>
<dbReference type="EMBL" id="CAAALY010000726">
    <property type="protein sequence ID" value="VEL06964.1"/>
    <property type="molecule type" value="Genomic_DNA"/>
</dbReference>
<feature type="compositionally biased region" description="Acidic residues" evidence="1">
    <location>
        <begin position="658"/>
        <end position="679"/>
    </location>
</feature>
<name>A0A3S4ZB12_9PLAT</name>
<evidence type="ECO:0000256" key="1">
    <source>
        <dbReference type="SAM" id="MobiDB-lite"/>
    </source>
</evidence>
<accession>A0A3S4ZB12</accession>
<feature type="region of interest" description="Disordered" evidence="1">
    <location>
        <begin position="292"/>
        <end position="316"/>
    </location>
</feature>
<dbReference type="Gene3D" id="2.60.120.200">
    <property type="match status" value="1"/>
</dbReference>
<proteinExistence type="predicted"/>
<organism evidence="2 3">
    <name type="scientific">Protopolystoma xenopodis</name>
    <dbReference type="NCBI Taxonomy" id="117903"/>
    <lineage>
        <taxon>Eukaryota</taxon>
        <taxon>Metazoa</taxon>
        <taxon>Spiralia</taxon>
        <taxon>Lophotrochozoa</taxon>
        <taxon>Platyhelminthes</taxon>
        <taxon>Monogenea</taxon>
        <taxon>Polyopisthocotylea</taxon>
        <taxon>Polystomatidea</taxon>
        <taxon>Polystomatidae</taxon>
        <taxon>Protopolystoma</taxon>
    </lineage>
</organism>
<evidence type="ECO:0008006" key="4">
    <source>
        <dbReference type="Google" id="ProtNLM"/>
    </source>
</evidence>
<dbReference type="OrthoDB" id="6288645at2759"/>
<reference evidence="2" key="1">
    <citation type="submission" date="2018-11" db="EMBL/GenBank/DDBJ databases">
        <authorList>
            <consortium name="Pathogen Informatics"/>
        </authorList>
    </citation>
    <scope>NUCLEOTIDE SEQUENCE</scope>
</reference>
<dbReference type="Proteomes" id="UP000784294">
    <property type="component" value="Unassembled WGS sequence"/>
</dbReference>
<keyword evidence="3" id="KW-1185">Reference proteome</keyword>